<reference evidence="1 2" key="1">
    <citation type="submission" date="2020-04" db="EMBL/GenBank/DDBJ databases">
        <title>Perkinsus olseni comparative genomics.</title>
        <authorList>
            <person name="Bogema D.R."/>
        </authorList>
    </citation>
    <scope>NUCLEOTIDE SEQUENCE [LARGE SCALE GENOMIC DNA]</scope>
    <source>
        <strain evidence="1">ATCC PRA-205</strain>
    </source>
</reference>
<organism evidence="1 2">
    <name type="scientific">Perkinsus olseni</name>
    <name type="common">Perkinsus atlanticus</name>
    <dbReference type="NCBI Taxonomy" id="32597"/>
    <lineage>
        <taxon>Eukaryota</taxon>
        <taxon>Sar</taxon>
        <taxon>Alveolata</taxon>
        <taxon>Perkinsozoa</taxon>
        <taxon>Perkinsea</taxon>
        <taxon>Perkinsida</taxon>
        <taxon>Perkinsidae</taxon>
        <taxon>Perkinsus</taxon>
    </lineage>
</organism>
<protein>
    <submittedName>
        <fullName evidence="1">Translation factor guf1 mitochondrial</fullName>
    </submittedName>
</protein>
<dbReference type="Proteomes" id="UP000574390">
    <property type="component" value="Unassembled WGS sequence"/>
</dbReference>
<dbReference type="GO" id="GO:0005525">
    <property type="term" value="F:GTP binding"/>
    <property type="evidence" value="ECO:0007669"/>
    <property type="project" value="InterPro"/>
</dbReference>
<dbReference type="PANTHER" id="PTHR43512">
    <property type="entry name" value="TRANSLATION FACTOR GUF1-RELATED"/>
    <property type="match status" value="1"/>
</dbReference>
<proteinExistence type="predicted"/>
<comment type="caution">
    <text evidence="1">The sequence shown here is derived from an EMBL/GenBank/DDBJ whole genome shotgun (WGS) entry which is preliminary data.</text>
</comment>
<sequence length="83" mass="8962">MVTLSFSSLPYDEGSANMTEIALNIVSSSGTGFRCGFLGLLHMDVIKQRLKAEHDVDVILTTPTVPYTFTPLNQRSDGGTKGI</sequence>
<gene>
    <name evidence="1" type="primary">GUF1_3</name>
    <name evidence="1" type="ORF">FOZ62_019314</name>
</gene>
<dbReference type="EMBL" id="JABANM010013177">
    <property type="protein sequence ID" value="KAF4734753.1"/>
    <property type="molecule type" value="Genomic_DNA"/>
</dbReference>
<dbReference type="GO" id="GO:0005739">
    <property type="term" value="C:mitochondrion"/>
    <property type="evidence" value="ECO:0007669"/>
    <property type="project" value="TreeGrafter"/>
</dbReference>
<evidence type="ECO:0000313" key="1">
    <source>
        <dbReference type="EMBL" id="KAF4734753.1"/>
    </source>
</evidence>
<dbReference type="Gene3D" id="3.30.70.870">
    <property type="entry name" value="Elongation Factor G (Translational Gtpase), domain 3"/>
    <property type="match status" value="1"/>
</dbReference>
<dbReference type="InterPro" id="IPR035647">
    <property type="entry name" value="EFG_III/V"/>
</dbReference>
<dbReference type="SUPFAM" id="SSF54980">
    <property type="entry name" value="EF-G C-terminal domain-like"/>
    <property type="match status" value="1"/>
</dbReference>
<dbReference type="AlphaFoldDB" id="A0A7J6SPL5"/>
<dbReference type="PANTHER" id="PTHR43512:SF7">
    <property type="entry name" value="TRANSLATION FACTOR GUF1, MITOCHONDRIAL"/>
    <property type="match status" value="1"/>
</dbReference>
<dbReference type="GO" id="GO:0097177">
    <property type="term" value="F:mitochondrial ribosome binding"/>
    <property type="evidence" value="ECO:0007669"/>
    <property type="project" value="TreeGrafter"/>
</dbReference>
<dbReference type="InterPro" id="IPR006297">
    <property type="entry name" value="EF-4"/>
</dbReference>
<evidence type="ECO:0000313" key="2">
    <source>
        <dbReference type="Proteomes" id="UP000574390"/>
    </source>
</evidence>
<accession>A0A7J6SPL5</accession>
<name>A0A7J6SPL5_PEROL</name>
<dbReference type="GO" id="GO:0045727">
    <property type="term" value="P:positive regulation of translation"/>
    <property type="evidence" value="ECO:0007669"/>
    <property type="project" value="TreeGrafter"/>
</dbReference>
<feature type="non-terminal residue" evidence="1">
    <location>
        <position position="83"/>
    </location>
</feature>